<gene>
    <name evidence="7" type="ORF">DI603_04355</name>
</gene>
<comment type="similarity">
    <text evidence="2">Belongs to the MipA/OmpV family.</text>
</comment>
<comment type="caution">
    <text evidence="7">The sequence shown here is derived from an EMBL/GenBank/DDBJ whole genome shotgun (WGS) entry which is preliminary data.</text>
</comment>
<evidence type="ECO:0000313" key="8">
    <source>
        <dbReference type="Proteomes" id="UP000249633"/>
    </source>
</evidence>
<dbReference type="Proteomes" id="UP000249633">
    <property type="component" value="Unassembled WGS sequence"/>
</dbReference>
<dbReference type="AlphaFoldDB" id="A0A2W5DWS8"/>
<comment type="subcellular location">
    <subcellularLocation>
        <location evidence="1">Cell outer membrane</location>
    </subcellularLocation>
</comment>
<keyword evidence="3 6" id="KW-0732">Signal</keyword>
<evidence type="ECO:0000256" key="5">
    <source>
        <dbReference type="ARBA" id="ARBA00023237"/>
    </source>
</evidence>
<organism evidence="7 8">
    <name type="scientific">Roseateles depolymerans</name>
    <dbReference type="NCBI Taxonomy" id="76731"/>
    <lineage>
        <taxon>Bacteria</taxon>
        <taxon>Pseudomonadati</taxon>
        <taxon>Pseudomonadota</taxon>
        <taxon>Betaproteobacteria</taxon>
        <taxon>Burkholderiales</taxon>
        <taxon>Sphaerotilaceae</taxon>
        <taxon>Roseateles</taxon>
    </lineage>
</organism>
<evidence type="ECO:0000256" key="4">
    <source>
        <dbReference type="ARBA" id="ARBA00023136"/>
    </source>
</evidence>
<evidence type="ECO:0000256" key="3">
    <source>
        <dbReference type="ARBA" id="ARBA00022729"/>
    </source>
</evidence>
<dbReference type="PANTHER" id="PTHR38776:SF1">
    <property type="entry name" value="MLTA-INTERACTING PROTEIN-RELATED"/>
    <property type="match status" value="1"/>
</dbReference>
<name>A0A2W5DWS8_9BURK</name>
<dbReference type="Pfam" id="PF06629">
    <property type="entry name" value="MipA"/>
    <property type="match status" value="1"/>
</dbReference>
<feature type="chain" id="PRO_5016142573" description="MipA/OmpV family protein" evidence="6">
    <location>
        <begin position="29"/>
        <end position="272"/>
    </location>
</feature>
<feature type="signal peptide" evidence="6">
    <location>
        <begin position="1"/>
        <end position="28"/>
    </location>
</feature>
<evidence type="ECO:0000256" key="1">
    <source>
        <dbReference type="ARBA" id="ARBA00004442"/>
    </source>
</evidence>
<evidence type="ECO:0000256" key="2">
    <source>
        <dbReference type="ARBA" id="ARBA00005722"/>
    </source>
</evidence>
<evidence type="ECO:0000256" key="6">
    <source>
        <dbReference type="SAM" id="SignalP"/>
    </source>
</evidence>
<evidence type="ECO:0008006" key="9">
    <source>
        <dbReference type="Google" id="ProtNLM"/>
    </source>
</evidence>
<evidence type="ECO:0000313" key="7">
    <source>
        <dbReference type="EMBL" id="PZP35118.1"/>
    </source>
</evidence>
<protein>
    <recommendedName>
        <fullName evidence="9">MipA/OmpV family protein</fullName>
    </recommendedName>
</protein>
<accession>A0A2W5DWS8</accession>
<dbReference type="EMBL" id="QFOD01000003">
    <property type="protein sequence ID" value="PZP35118.1"/>
    <property type="molecule type" value="Genomic_DNA"/>
</dbReference>
<keyword evidence="5" id="KW-0998">Cell outer membrane</keyword>
<sequence length="272" mass="28942">MTRLRHLAPLPPLLAGLLLASPLHPARAAGDLLLLDAPPAQAQWSGGLSVRSWPRAPGSARQRDGLMPALDYSAPNGFFLSTDTGLGWNLAPALLDGQAAQDWQLGARIWPQAGRPRSATPPGIDSLNSRLGGELFANFQAHPALLLQSGLSFGGGRYRHGSLLELGVTSGIPIGQDLLGISLAASYGNSAQLRGSFGVSNAEAQRSGLAPFHPASGWQDWSVALSGEHKFSPDWSVSGQWMHARLIAQAARSPLTFSRNQPSFILSVWHRF</sequence>
<proteinExistence type="inferred from homology"/>
<dbReference type="PANTHER" id="PTHR38776">
    <property type="entry name" value="MLTA-INTERACTING PROTEIN-RELATED"/>
    <property type="match status" value="1"/>
</dbReference>
<reference evidence="7 8" key="1">
    <citation type="submission" date="2017-08" db="EMBL/GenBank/DDBJ databases">
        <title>Infants hospitalized years apart are colonized by the same room-sourced microbial strains.</title>
        <authorList>
            <person name="Brooks B."/>
            <person name="Olm M.R."/>
            <person name="Firek B.A."/>
            <person name="Baker R."/>
            <person name="Thomas B.C."/>
            <person name="Morowitz M.J."/>
            <person name="Banfield J.F."/>
        </authorList>
    </citation>
    <scope>NUCLEOTIDE SEQUENCE [LARGE SCALE GENOMIC DNA]</scope>
    <source>
        <strain evidence="7">S2_012_000_R2_81</strain>
    </source>
</reference>
<keyword evidence="4" id="KW-0472">Membrane</keyword>
<dbReference type="InterPro" id="IPR010583">
    <property type="entry name" value="MipA"/>
</dbReference>
<dbReference type="GO" id="GO:0009279">
    <property type="term" value="C:cell outer membrane"/>
    <property type="evidence" value="ECO:0007669"/>
    <property type="project" value="UniProtKB-SubCell"/>
</dbReference>